<dbReference type="Proteomes" id="UP000285376">
    <property type="component" value="Unassembled WGS sequence"/>
</dbReference>
<dbReference type="PROSITE" id="PS50011">
    <property type="entry name" value="PROTEIN_KINASE_DOM"/>
    <property type="match status" value="1"/>
</dbReference>
<dbReference type="InterPro" id="IPR017441">
    <property type="entry name" value="Protein_kinase_ATP_BS"/>
</dbReference>
<dbReference type="EC" id="2.7.11.1" evidence="1"/>
<evidence type="ECO:0000256" key="6">
    <source>
        <dbReference type="ARBA" id="ARBA00022840"/>
    </source>
</evidence>
<dbReference type="InterPro" id="IPR008271">
    <property type="entry name" value="Ser/Thr_kinase_AS"/>
</dbReference>
<dbReference type="RefSeq" id="WP_118913629.1">
    <property type="nucleotide sequence ID" value="NZ_CBCRVH010000005.1"/>
</dbReference>
<dbReference type="EMBL" id="QWLM01000010">
    <property type="protein sequence ID" value="RHW45311.1"/>
    <property type="molecule type" value="Genomic_DNA"/>
</dbReference>
<keyword evidence="6 7" id="KW-0067">ATP-binding</keyword>
<evidence type="ECO:0000313" key="11">
    <source>
        <dbReference type="Proteomes" id="UP000285376"/>
    </source>
</evidence>
<proteinExistence type="predicted"/>
<dbReference type="PROSITE" id="PS00108">
    <property type="entry name" value="PROTEIN_KINASE_ST"/>
    <property type="match status" value="1"/>
</dbReference>
<dbReference type="InterPro" id="IPR011009">
    <property type="entry name" value="Kinase-like_dom_sf"/>
</dbReference>
<sequence>MGEMFAGRYELVDQIGEGGMGSVWRVHDHKSRRLVAAKLLRQSDAGSLLRFMREQGMRIEHSHVVTPLGWAGEDGRVIFTMPLIDGGSISDLIKDHGALPYPLVAELMRQMLDGLDACHSAGIVHRDIKPANILLEATGMGLPSAWITDFGIAVSVDAPRLTSNEMVLGTPGYMSPEQATGDDPDPRQDLYSAGMMGIHMLTGVRPGNTTRTRRDDLPPRPAGVPDSLWNVLVALADPVASRRPANARDAMSWLLLPENAWHDAAARNIPDRLPPMESSGDFVQLHAEAAARALDGFTDSSAAPQTLIDGAPVPQRRKVKTWMAAPAGLLAALVAGFALWQPWGAGDGAYDANHASTGGTCYFSDAGSVATTSSGNELTCTYQDDGSYTWQKAD</sequence>
<evidence type="ECO:0000256" key="5">
    <source>
        <dbReference type="ARBA" id="ARBA00022777"/>
    </source>
</evidence>
<evidence type="ECO:0000256" key="4">
    <source>
        <dbReference type="ARBA" id="ARBA00022741"/>
    </source>
</evidence>
<evidence type="ECO:0000259" key="9">
    <source>
        <dbReference type="PROSITE" id="PS50011"/>
    </source>
</evidence>
<dbReference type="AlphaFoldDB" id="A0A417Z489"/>
<protein>
    <recommendedName>
        <fullName evidence="1">non-specific serine/threonine protein kinase</fullName>
        <ecNumber evidence="1">2.7.11.1</ecNumber>
    </recommendedName>
</protein>
<accession>A0A417Z489</accession>
<dbReference type="GO" id="GO:0005524">
    <property type="term" value="F:ATP binding"/>
    <property type="evidence" value="ECO:0007669"/>
    <property type="project" value="UniProtKB-UniRule"/>
</dbReference>
<dbReference type="SMART" id="SM00220">
    <property type="entry name" value="S_TKc"/>
    <property type="match status" value="1"/>
</dbReference>
<dbReference type="CDD" id="cd14014">
    <property type="entry name" value="STKc_PknB_like"/>
    <property type="match status" value="1"/>
</dbReference>
<reference evidence="10 11" key="1">
    <citation type="submission" date="2018-08" db="EMBL/GenBank/DDBJ databases">
        <title>Whole genome sequence analysis of Dermacoccus abyssi bacteria isolated from Deep Mariana trench Micromonospora spp reveals genes involved in the environmental adaptation and production of secondary metabolites.</title>
        <authorList>
            <person name="Abdel-Mageed W.M."/>
            <person name="Lehri B."/>
            <person name="Nouioui I."/>
            <person name="Goodfellow I."/>
            <person name="Jaspars M."/>
            <person name="Karlyshev A."/>
        </authorList>
    </citation>
    <scope>NUCLEOTIDE SEQUENCE [LARGE SCALE GENOMIC DNA]</scope>
    <source>
        <strain evidence="10 11">MT1.1</strain>
    </source>
</reference>
<dbReference type="Pfam" id="PF00069">
    <property type="entry name" value="Pkinase"/>
    <property type="match status" value="1"/>
</dbReference>
<dbReference type="Gene3D" id="3.30.200.20">
    <property type="entry name" value="Phosphorylase Kinase, domain 1"/>
    <property type="match status" value="1"/>
</dbReference>
<dbReference type="InterPro" id="IPR000719">
    <property type="entry name" value="Prot_kinase_dom"/>
</dbReference>
<dbReference type="PANTHER" id="PTHR43289:SF6">
    <property type="entry name" value="SERINE_THREONINE-PROTEIN KINASE NEKL-3"/>
    <property type="match status" value="1"/>
</dbReference>
<evidence type="ECO:0000256" key="8">
    <source>
        <dbReference type="SAM" id="MobiDB-lite"/>
    </source>
</evidence>
<dbReference type="Gene3D" id="1.10.510.10">
    <property type="entry name" value="Transferase(Phosphotransferase) domain 1"/>
    <property type="match status" value="1"/>
</dbReference>
<dbReference type="PANTHER" id="PTHR43289">
    <property type="entry name" value="MITOGEN-ACTIVATED PROTEIN KINASE KINASE KINASE 20-RELATED"/>
    <property type="match status" value="1"/>
</dbReference>
<keyword evidence="3" id="KW-0808">Transferase</keyword>
<feature type="region of interest" description="Disordered" evidence="8">
    <location>
        <begin position="203"/>
        <end position="222"/>
    </location>
</feature>
<comment type="caution">
    <text evidence="10">The sequence shown here is derived from an EMBL/GenBank/DDBJ whole genome shotgun (WGS) entry which is preliminary data.</text>
</comment>
<evidence type="ECO:0000256" key="7">
    <source>
        <dbReference type="PROSITE-ProRule" id="PRU10141"/>
    </source>
</evidence>
<name>A0A417Z489_9MICO</name>
<keyword evidence="5 10" id="KW-0418">Kinase</keyword>
<dbReference type="GO" id="GO:0004674">
    <property type="term" value="F:protein serine/threonine kinase activity"/>
    <property type="evidence" value="ECO:0007669"/>
    <property type="project" value="UniProtKB-KW"/>
</dbReference>
<gene>
    <name evidence="10" type="ORF">D1832_09345</name>
</gene>
<keyword evidence="2 10" id="KW-0723">Serine/threonine-protein kinase</keyword>
<evidence type="ECO:0000256" key="1">
    <source>
        <dbReference type="ARBA" id="ARBA00012513"/>
    </source>
</evidence>
<dbReference type="SUPFAM" id="SSF56112">
    <property type="entry name" value="Protein kinase-like (PK-like)"/>
    <property type="match status" value="1"/>
</dbReference>
<evidence type="ECO:0000256" key="2">
    <source>
        <dbReference type="ARBA" id="ARBA00022527"/>
    </source>
</evidence>
<feature type="domain" description="Protein kinase" evidence="9">
    <location>
        <begin position="9"/>
        <end position="254"/>
    </location>
</feature>
<organism evidence="10 11">
    <name type="scientific">Dermacoccus abyssi</name>
    <dbReference type="NCBI Taxonomy" id="322596"/>
    <lineage>
        <taxon>Bacteria</taxon>
        <taxon>Bacillati</taxon>
        <taxon>Actinomycetota</taxon>
        <taxon>Actinomycetes</taxon>
        <taxon>Micrococcales</taxon>
        <taxon>Dermacoccaceae</taxon>
        <taxon>Dermacoccus</taxon>
    </lineage>
</organism>
<evidence type="ECO:0000313" key="10">
    <source>
        <dbReference type="EMBL" id="RHW45311.1"/>
    </source>
</evidence>
<evidence type="ECO:0000256" key="3">
    <source>
        <dbReference type="ARBA" id="ARBA00022679"/>
    </source>
</evidence>
<feature type="binding site" evidence="7">
    <location>
        <position position="38"/>
    </location>
    <ligand>
        <name>ATP</name>
        <dbReference type="ChEBI" id="CHEBI:30616"/>
    </ligand>
</feature>
<dbReference type="PROSITE" id="PS00107">
    <property type="entry name" value="PROTEIN_KINASE_ATP"/>
    <property type="match status" value="1"/>
</dbReference>
<keyword evidence="4 7" id="KW-0547">Nucleotide-binding</keyword>